<gene>
    <name evidence="1" type="ORF">FB45DRAFT_1017867</name>
</gene>
<evidence type="ECO:0000313" key="1">
    <source>
        <dbReference type="EMBL" id="KAJ7650480.1"/>
    </source>
</evidence>
<dbReference type="EMBL" id="JARKIF010000001">
    <property type="protein sequence ID" value="KAJ7650480.1"/>
    <property type="molecule type" value="Genomic_DNA"/>
</dbReference>
<reference evidence="1" key="1">
    <citation type="submission" date="2023-03" db="EMBL/GenBank/DDBJ databases">
        <title>Massive genome expansion in bonnet fungi (Mycena s.s.) driven by repeated elements and novel gene families across ecological guilds.</title>
        <authorList>
            <consortium name="Lawrence Berkeley National Laboratory"/>
            <person name="Harder C.B."/>
            <person name="Miyauchi S."/>
            <person name="Viragh M."/>
            <person name="Kuo A."/>
            <person name="Thoen E."/>
            <person name="Andreopoulos B."/>
            <person name="Lu D."/>
            <person name="Skrede I."/>
            <person name="Drula E."/>
            <person name="Henrissat B."/>
            <person name="Morin E."/>
            <person name="Kohler A."/>
            <person name="Barry K."/>
            <person name="LaButti K."/>
            <person name="Morin E."/>
            <person name="Salamov A."/>
            <person name="Lipzen A."/>
            <person name="Mereny Z."/>
            <person name="Hegedus B."/>
            <person name="Baldrian P."/>
            <person name="Stursova M."/>
            <person name="Weitz H."/>
            <person name="Taylor A."/>
            <person name="Grigoriev I.V."/>
            <person name="Nagy L.G."/>
            <person name="Martin F."/>
            <person name="Kauserud H."/>
        </authorList>
    </citation>
    <scope>NUCLEOTIDE SEQUENCE</scope>
    <source>
        <strain evidence="1">9284</strain>
    </source>
</reference>
<protein>
    <submittedName>
        <fullName evidence="1">Uncharacterized protein</fullName>
    </submittedName>
</protein>
<comment type="caution">
    <text evidence="1">The sequence shown here is derived from an EMBL/GenBank/DDBJ whole genome shotgun (WGS) entry which is preliminary data.</text>
</comment>
<accession>A0AAD7CJE7</accession>
<dbReference type="AlphaFoldDB" id="A0AAD7CJE7"/>
<organism evidence="1 2">
    <name type="scientific">Roridomyces roridus</name>
    <dbReference type="NCBI Taxonomy" id="1738132"/>
    <lineage>
        <taxon>Eukaryota</taxon>
        <taxon>Fungi</taxon>
        <taxon>Dikarya</taxon>
        <taxon>Basidiomycota</taxon>
        <taxon>Agaricomycotina</taxon>
        <taxon>Agaricomycetes</taxon>
        <taxon>Agaricomycetidae</taxon>
        <taxon>Agaricales</taxon>
        <taxon>Marasmiineae</taxon>
        <taxon>Mycenaceae</taxon>
        <taxon>Roridomyces</taxon>
    </lineage>
</organism>
<name>A0AAD7CJE7_9AGAR</name>
<proteinExistence type="predicted"/>
<evidence type="ECO:0000313" key="2">
    <source>
        <dbReference type="Proteomes" id="UP001221142"/>
    </source>
</evidence>
<sequence length="262" mass="29883">MPSLGSPLPPEPEKEIFELAAYCFPGMIPAMLLTAWRVKICRRASTRKNAYLPDDSNLSRISSTTSGVLRHSVRHLYIDHLPNRVEELHLSLCENVHDLWLYLADYTSVLDLLGSLPLRRLYCCVEDPLHSVTPDFTHPIFAQLTHLEIFPGTTPSVSAWAGLALIPNLTHLAFSDHDFVELVPNLLQSFKFLRVVILLADPSRIAMSCNNYTRDWHMGALVGLDYWARAEEFIAQRRSRAVERKLVHCEFLFLYDQLIVVS</sequence>
<dbReference type="Proteomes" id="UP001221142">
    <property type="component" value="Unassembled WGS sequence"/>
</dbReference>
<keyword evidence="2" id="KW-1185">Reference proteome</keyword>